<dbReference type="PROSITE" id="PS51257">
    <property type="entry name" value="PROKAR_LIPOPROTEIN"/>
    <property type="match status" value="1"/>
</dbReference>
<dbReference type="EMBL" id="CP030759">
    <property type="protein sequence ID" value="AXA37225.1"/>
    <property type="molecule type" value="Genomic_DNA"/>
</dbReference>
<sequence>MKFLRVERNPVAIFLPRFIEKSLLNIALLGLGCRERKTTSAGL</sequence>
<dbReference type="KEGG" id="schv:BRCON_2455"/>
<gene>
    <name evidence="1" type="ORF">BRCON_2455</name>
</gene>
<organism evidence="1 2">
    <name type="scientific">Sumerlaea chitinivorans</name>
    <dbReference type="NCBI Taxonomy" id="2250252"/>
    <lineage>
        <taxon>Bacteria</taxon>
        <taxon>Candidatus Sumerlaeota</taxon>
        <taxon>Candidatus Sumerlaeia</taxon>
        <taxon>Candidatus Sumerlaeales</taxon>
        <taxon>Candidatus Sumerlaeaceae</taxon>
        <taxon>Candidatus Sumerlaea</taxon>
    </lineage>
</organism>
<evidence type="ECO:0000313" key="1">
    <source>
        <dbReference type="EMBL" id="AXA37225.1"/>
    </source>
</evidence>
<accession>A0A2Z4YA00</accession>
<reference evidence="1 2" key="1">
    <citation type="submission" date="2018-05" db="EMBL/GenBank/DDBJ databases">
        <title>A metagenomic window into the 2 km-deep terrestrial subsurface aquifer revealed taxonomically and functionally diverse microbial community comprising novel uncultured bacterial lineages.</title>
        <authorList>
            <person name="Kadnikov V.V."/>
            <person name="Mardanov A.V."/>
            <person name="Beletsky A.V."/>
            <person name="Banks D."/>
            <person name="Pimenov N.V."/>
            <person name="Frank Y.A."/>
            <person name="Karnachuk O.V."/>
            <person name="Ravin N.V."/>
        </authorList>
    </citation>
    <scope>NUCLEOTIDE SEQUENCE [LARGE SCALE GENOMIC DNA]</scope>
    <source>
        <strain evidence="1">BY</strain>
    </source>
</reference>
<proteinExistence type="predicted"/>
<name>A0A2Z4YA00_SUMC1</name>
<protein>
    <submittedName>
        <fullName evidence="1">Uncharacterized protein</fullName>
    </submittedName>
</protein>
<evidence type="ECO:0000313" key="2">
    <source>
        <dbReference type="Proteomes" id="UP000262583"/>
    </source>
</evidence>
<dbReference type="AlphaFoldDB" id="A0A2Z4YA00"/>
<dbReference type="Proteomes" id="UP000262583">
    <property type="component" value="Chromosome"/>
</dbReference>